<name>A0A9W4W8T0_9PEZI</name>
<evidence type="ECO:0000256" key="1">
    <source>
        <dbReference type="SAM" id="Phobius"/>
    </source>
</evidence>
<gene>
    <name evidence="2" type="ORF">CGXH109_LOCUS62193</name>
</gene>
<proteinExistence type="predicted"/>
<keyword evidence="3" id="KW-1185">Reference proteome</keyword>
<dbReference type="Proteomes" id="UP001152533">
    <property type="component" value="Unassembled WGS sequence"/>
</dbReference>
<dbReference type="AlphaFoldDB" id="A0A9W4W8T0"/>
<dbReference type="EMBL" id="CAMGZC010000398">
    <property type="protein sequence ID" value="CAI0647098.1"/>
    <property type="molecule type" value="Genomic_DNA"/>
</dbReference>
<organism evidence="2 3">
    <name type="scientific">Colletotrichum noveboracense</name>
    <dbReference type="NCBI Taxonomy" id="2664923"/>
    <lineage>
        <taxon>Eukaryota</taxon>
        <taxon>Fungi</taxon>
        <taxon>Dikarya</taxon>
        <taxon>Ascomycota</taxon>
        <taxon>Pezizomycotina</taxon>
        <taxon>Sordariomycetes</taxon>
        <taxon>Hypocreomycetidae</taxon>
        <taxon>Glomerellales</taxon>
        <taxon>Glomerellaceae</taxon>
        <taxon>Colletotrichum</taxon>
        <taxon>Colletotrichum gloeosporioides species complex</taxon>
    </lineage>
</organism>
<keyword evidence="1" id="KW-1133">Transmembrane helix</keyword>
<accession>A0A9W4W8T0</accession>
<evidence type="ECO:0000313" key="2">
    <source>
        <dbReference type="EMBL" id="CAI0647098.1"/>
    </source>
</evidence>
<evidence type="ECO:0000313" key="3">
    <source>
        <dbReference type="Proteomes" id="UP001152533"/>
    </source>
</evidence>
<sequence>MILVISEAMTRRGIESCAIFASRFYLLFLLIAVPGHAMANLIDDGEDFSNNLASDLAPLLALFGERVTMQFMSESMGWADSIMLAMAPLGVITILVSAIRVGGYRWLRALIGRSTENTVTAELEVLSCTSNESCELHNGQTVVRCLGKADICEFICIYPPKPAREITAACVMDIKEALSYGNLLEMRRQESYYISLVLLSAFKRLR</sequence>
<keyword evidence="1" id="KW-0472">Membrane</keyword>
<feature type="transmembrane region" description="Helical" evidence="1">
    <location>
        <begin position="82"/>
        <end position="103"/>
    </location>
</feature>
<reference evidence="2" key="1">
    <citation type="submission" date="2022-08" db="EMBL/GenBank/DDBJ databases">
        <authorList>
            <person name="Giroux E."/>
            <person name="Giroux E."/>
        </authorList>
    </citation>
    <scope>NUCLEOTIDE SEQUENCE</scope>
    <source>
        <strain evidence="2">H1091258</strain>
    </source>
</reference>
<comment type="caution">
    <text evidence="2">The sequence shown here is derived from an EMBL/GenBank/DDBJ whole genome shotgun (WGS) entry which is preliminary data.</text>
</comment>
<protein>
    <submittedName>
        <fullName evidence="2">Uncharacterized protein</fullName>
    </submittedName>
</protein>
<feature type="transmembrane region" description="Helical" evidence="1">
    <location>
        <begin position="20"/>
        <end position="42"/>
    </location>
</feature>
<keyword evidence="1" id="KW-0812">Transmembrane</keyword>